<evidence type="ECO:0000256" key="1">
    <source>
        <dbReference type="SAM" id="MobiDB-lite"/>
    </source>
</evidence>
<feature type="region of interest" description="Disordered" evidence="1">
    <location>
        <begin position="63"/>
        <end position="129"/>
    </location>
</feature>
<dbReference type="RefSeq" id="WP_202956402.1">
    <property type="nucleotide sequence ID" value="NZ_JAPCID010000014.1"/>
</dbReference>
<reference evidence="2" key="1">
    <citation type="submission" date="2022-10" db="EMBL/GenBank/DDBJ databases">
        <title>The WGS of Solirubrobacter sp. CPCC 204708.</title>
        <authorList>
            <person name="Jiang Z."/>
        </authorList>
    </citation>
    <scope>NUCLEOTIDE SEQUENCE</scope>
    <source>
        <strain evidence="2">CPCC 204708</strain>
    </source>
</reference>
<accession>A0ABT4RHY6</accession>
<sequence length="129" mass="14304">MAPSTDELERTLLNDLQTLHDMVSSDDSFDRDLYRALTGTQWHREGGGHVSFSFKRAEEIVNAQRARKDRDPLTLNQTGGEGTVSERIASALRDQGWSPRPLDPDVHDDSHVDSGADGPPRGGTHRKDV</sequence>
<comment type="caution">
    <text evidence="2">The sequence shown here is derived from an EMBL/GenBank/DDBJ whole genome shotgun (WGS) entry which is preliminary data.</text>
</comment>
<keyword evidence="3" id="KW-1185">Reference proteome</keyword>
<feature type="compositionally biased region" description="Basic and acidic residues" evidence="1">
    <location>
        <begin position="102"/>
        <end position="114"/>
    </location>
</feature>
<dbReference type="EMBL" id="JAPCID010000014">
    <property type="protein sequence ID" value="MDA0138165.1"/>
    <property type="molecule type" value="Genomic_DNA"/>
</dbReference>
<dbReference type="Proteomes" id="UP001147700">
    <property type="component" value="Unassembled WGS sequence"/>
</dbReference>
<evidence type="ECO:0000313" key="3">
    <source>
        <dbReference type="Proteomes" id="UP001147700"/>
    </source>
</evidence>
<gene>
    <name evidence="2" type="ORF">OJ962_11700</name>
</gene>
<protein>
    <submittedName>
        <fullName evidence="2">Uncharacterized protein</fullName>
    </submittedName>
</protein>
<organism evidence="2 3">
    <name type="scientific">Solirubrobacter deserti</name>
    <dbReference type="NCBI Taxonomy" id="2282478"/>
    <lineage>
        <taxon>Bacteria</taxon>
        <taxon>Bacillati</taxon>
        <taxon>Actinomycetota</taxon>
        <taxon>Thermoleophilia</taxon>
        <taxon>Solirubrobacterales</taxon>
        <taxon>Solirubrobacteraceae</taxon>
        <taxon>Solirubrobacter</taxon>
    </lineage>
</organism>
<proteinExistence type="predicted"/>
<evidence type="ECO:0000313" key="2">
    <source>
        <dbReference type="EMBL" id="MDA0138165.1"/>
    </source>
</evidence>
<name>A0ABT4RHY6_9ACTN</name>